<accession>A0A0C9VUD1</accession>
<proteinExistence type="predicted"/>
<dbReference type="Pfam" id="PF00067">
    <property type="entry name" value="p450"/>
    <property type="match status" value="1"/>
</dbReference>
<keyword evidence="2" id="KW-1185">Reference proteome</keyword>
<evidence type="ECO:0000313" key="2">
    <source>
        <dbReference type="Proteomes" id="UP000053820"/>
    </source>
</evidence>
<dbReference type="GO" id="GO:0005506">
    <property type="term" value="F:iron ion binding"/>
    <property type="evidence" value="ECO:0007669"/>
    <property type="project" value="InterPro"/>
</dbReference>
<dbReference type="AlphaFoldDB" id="A0A0C9VUD1"/>
<evidence type="ECO:0008006" key="3">
    <source>
        <dbReference type="Google" id="ProtNLM"/>
    </source>
</evidence>
<reference evidence="1 2" key="1">
    <citation type="submission" date="2014-04" db="EMBL/GenBank/DDBJ databases">
        <title>Evolutionary Origins and Diversification of the Mycorrhizal Mutualists.</title>
        <authorList>
            <consortium name="DOE Joint Genome Institute"/>
            <consortium name="Mycorrhizal Genomics Consortium"/>
            <person name="Kohler A."/>
            <person name="Kuo A."/>
            <person name="Nagy L.G."/>
            <person name="Floudas D."/>
            <person name="Copeland A."/>
            <person name="Barry K.W."/>
            <person name="Cichocki N."/>
            <person name="Veneault-Fourrey C."/>
            <person name="LaButti K."/>
            <person name="Lindquist E.A."/>
            <person name="Lipzen A."/>
            <person name="Lundell T."/>
            <person name="Morin E."/>
            <person name="Murat C."/>
            <person name="Riley R."/>
            <person name="Ohm R."/>
            <person name="Sun H."/>
            <person name="Tunlid A."/>
            <person name="Henrissat B."/>
            <person name="Grigoriev I.V."/>
            <person name="Hibbett D.S."/>
            <person name="Martin F."/>
        </authorList>
    </citation>
    <scope>NUCLEOTIDE SEQUENCE [LARGE SCALE GENOMIC DNA]</scope>
    <source>
        <strain evidence="1 2">MD-312</strain>
    </source>
</reference>
<gene>
    <name evidence="1" type="ORF">HYDPIDRAFT_31217</name>
</gene>
<dbReference type="GO" id="GO:0016705">
    <property type="term" value="F:oxidoreductase activity, acting on paired donors, with incorporation or reduction of molecular oxygen"/>
    <property type="evidence" value="ECO:0007669"/>
    <property type="project" value="InterPro"/>
</dbReference>
<dbReference type="Proteomes" id="UP000053820">
    <property type="component" value="Unassembled WGS sequence"/>
</dbReference>
<dbReference type="InterPro" id="IPR036396">
    <property type="entry name" value="Cyt_P450_sf"/>
</dbReference>
<sequence>MPPQKRTHQSAPAIRELLKPPNTSITALLQARATPNQRLVEAFGITSAFVSSDPKVHKDFSSQAKRLITSSGSKSHGWQELAQVAEAAVLKWLPEQNLDYPIFIQCLTFVIVLVGLFKADPESLRQQDIIFVTNIINKRWTDSKSKDALTMRQDDSLRKITECIDQWVTDRDQYPNPLNLILPAYETMWRLVAVTVAYIYRCCDNTLHDTAIAFGQNPTEAQFRAFANGGQAPSMESIILEALRLHPPTRRIARASELPWWQKLLGVPSIEIADIEAVHLSDAYGENPSEFNPMRFHPSRAHQQPELFAFGHGKLSCIAAPWAPMAAAVIVAKVVQQMEESGSSLTVGERIGGRSGWDGWSVAKERE</sequence>
<evidence type="ECO:0000313" key="1">
    <source>
        <dbReference type="EMBL" id="KIJ61615.1"/>
    </source>
</evidence>
<dbReference type="EMBL" id="KN839861">
    <property type="protein sequence ID" value="KIJ61615.1"/>
    <property type="molecule type" value="Genomic_DNA"/>
</dbReference>
<dbReference type="GO" id="GO:0020037">
    <property type="term" value="F:heme binding"/>
    <property type="evidence" value="ECO:0007669"/>
    <property type="project" value="InterPro"/>
</dbReference>
<dbReference type="Gene3D" id="1.10.630.10">
    <property type="entry name" value="Cytochrome P450"/>
    <property type="match status" value="1"/>
</dbReference>
<dbReference type="HOGENOM" id="CLU_044612_1_0_1"/>
<dbReference type="GO" id="GO:0004497">
    <property type="term" value="F:monooxygenase activity"/>
    <property type="evidence" value="ECO:0007669"/>
    <property type="project" value="InterPro"/>
</dbReference>
<dbReference type="OrthoDB" id="10029320at2759"/>
<protein>
    <recommendedName>
        <fullName evidence="3">Cytochrome P450</fullName>
    </recommendedName>
</protein>
<organism evidence="1 2">
    <name type="scientific">Hydnomerulius pinastri MD-312</name>
    <dbReference type="NCBI Taxonomy" id="994086"/>
    <lineage>
        <taxon>Eukaryota</taxon>
        <taxon>Fungi</taxon>
        <taxon>Dikarya</taxon>
        <taxon>Basidiomycota</taxon>
        <taxon>Agaricomycotina</taxon>
        <taxon>Agaricomycetes</taxon>
        <taxon>Agaricomycetidae</taxon>
        <taxon>Boletales</taxon>
        <taxon>Boletales incertae sedis</taxon>
        <taxon>Leucogyrophana</taxon>
    </lineage>
</organism>
<name>A0A0C9VUD1_9AGAM</name>
<dbReference type="InterPro" id="IPR001128">
    <property type="entry name" value="Cyt_P450"/>
</dbReference>
<dbReference type="SUPFAM" id="SSF48264">
    <property type="entry name" value="Cytochrome P450"/>
    <property type="match status" value="1"/>
</dbReference>